<keyword evidence="2" id="KW-0436">Ligase</keyword>
<dbReference type="GO" id="GO:0016874">
    <property type="term" value="F:ligase activity"/>
    <property type="evidence" value="ECO:0007669"/>
    <property type="project" value="UniProtKB-KW"/>
</dbReference>
<accession>A0ABP3WKN0</accession>
<reference evidence="3" key="1">
    <citation type="journal article" date="2019" name="Int. J. Syst. Evol. Microbiol.">
        <title>The Global Catalogue of Microorganisms (GCM) 10K type strain sequencing project: providing services to taxonomists for standard genome sequencing and annotation.</title>
        <authorList>
            <consortium name="The Broad Institute Genomics Platform"/>
            <consortium name="The Broad Institute Genome Sequencing Center for Infectious Disease"/>
            <person name="Wu L."/>
            <person name="Ma J."/>
        </authorList>
    </citation>
    <scope>NUCLEOTIDE SEQUENCE [LARGE SCALE GENOMIC DNA]</scope>
    <source>
        <strain evidence="3">JCM 15608</strain>
    </source>
</reference>
<evidence type="ECO:0000313" key="2">
    <source>
        <dbReference type="EMBL" id="GAA0818762.1"/>
    </source>
</evidence>
<keyword evidence="3" id="KW-1185">Reference proteome</keyword>
<proteinExistence type="predicted"/>
<dbReference type="Proteomes" id="UP001500021">
    <property type="component" value="Unassembled WGS sequence"/>
</dbReference>
<evidence type="ECO:0000313" key="3">
    <source>
        <dbReference type="Proteomes" id="UP001500021"/>
    </source>
</evidence>
<dbReference type="Pfam" id="PF00501">
    <property type="entry name" value="AMP-binding"/>
    <property type="match status" value="1"/>
</dbReference>
<evidence type="ECO:0000259" key="1">
    <source>
        <dbReference type="Pfam" id="PF00501"/>
    </source>
</evidence>
<organism evidence="2 3">
    <name type="scientific">Colwellia asteriadis</name>
    <dbReference type="NCBI Taxonomy" id="517723"/>
    <lineage>
        <taxon>Bacteria</taxon>
        <taxon>Pseudomonadati</taxon>
        <taxon>Pseudomonadota</taxon>
        <taxon>Gammaproteobacteria</taxon>
        <taxon>Alteromonadales</taxon>
        <taxon>Colwelliaceae</taxon>
        <taxon>Colwellia</taxon>
    </lineage>
</organism>
<name>A0ABP3WKN0_9GAMM</name>
<sequence>MDLFHDTFYKSAQQYPHNIALCTTEYGQELQFSYQELLNITTHWSQYLLPLNTHYNPIAIYGGKQWQMYAGILAILQTTAAYVPLNNKQPADRNCSILKQINCQILLVAAGEDPSQLLLHSQPMTVVYLGRDTPQWLHSIEQSSHHRTVNITQENPIVSCKIEPPLTNNTAFCGSHPAYILFTSGSTGVPKGIAVSHNNITEHLFNLHKLLQLNANDRVSQFFELSFDLSVHDMFSCWSTGAALYVVPNQYLLCPITYIKQHQLTVFSAVASTLSFMDKLRQLTPEQLPDLRISCFGGEKLLTSQALKWQHCAHNSRVINLYGPTECTITATSYELNLDDIPLSASVPIGKPLNNVIAVLVKDNQIVSQKNTLAELYLAGEQLVSGYWADDIKTAQSFITCSLSNTHLQRENLSKQALTRFYKTGDMVYLDEQHNIVFHGRNDHQFKVSGHRVESAEIEAALLSFHQDISWATVKLMSKSSNAKSNHIVAFIEVAKHVIDHSQLNNAPLNSKSLRKYCVEKLPLYMVPDQFILTEHLPRNLSGKVDVKQLKTLLTDA</sequence>
<dbReference type="RefSeq" id="WP_343817453.1">
    <property type="nucleotide sequence ID" value="NZ_BAAAFA010000007.1"/>
</dbReference>
<comment type="caution">
    <text evidence="2">The sequence shown here is derived from an EMBL/GenBank/DDBJ whole genome shotgun (WGS) entry which is preliminary data.</text>
</comment>
<feature type="domain" description="AMP-dependent synthetase/ligase" evidence="1">
    <location>
        <begin position="9"/>
        <end position="388"/>
    </location>
</feature>
<dbReference type="InterPro" id="IPR042099">
    <property type="entry name" value="ANL_N_sf"/>
</dbReference>
<dbReference type="PANTHER" id="PTHR45527">
    <property type="entry name" value="NONRIBOSOMAL PEPTIDE SYNTHETASE"/>
    <property type="match status" value="1"/>
</dbReference>
<dbReference type="PROSITE" id="PS00455">
    <property type="entry name" value="AMP_BINDING"/>
    <property type="match status" value="1"/>
</dbReference>
<dbReference type="InterPro" id="IPR045851">
    <property type="entry name" value="AMP-bd_C_sf"/>
</dbReference>
<dbReference type="InterPro" id="IPR000873">
    <property type="entry name" value="AMP-dep_synth/lig_dom"/>
</dbReference>
<gene>
    <name evidence="2" type="primary">almE</name>
    <name evidence="2" type="ORF">GCM10009111_21890</name>
</gene>
<dbReference type="PANTHER" id="PTHR45527:SF1">
    <property type="entry name" value="FATTY ACID SYNTHASE"/>
    <property type="match status" value="1"/>
</dbReference>
<dbReference type="SUPFAM" id="SSF56801">
    <property type="entry name" value="Acetyl-CoA synthetase-like"/>
    <property type="match status" value="1"/>
</dbReference>
<dbReference type="EMBL" id="BAAAFA010000007">
    <property type="protein sequence ID" value="GAA0818762.1"/>
    <property type="molecule type" value="Genomic_DNA"/>
</dbReference>
<dbReference type="Gene3D" id="3.40.50.12780">
    <property type="entry name" value="N-terminal domain of ligase-like"/>
    <property type="match status" value="1"/>
</dbReference>
<protein>
    <submittedName>
        <fullName evidence="2">Lipid A modification system glycine--protein ligase AlmE</fullName>
    </submittedName>
</protein>
<dbReference type="Gene3D" id="3.30.300.30">
    <property type="match status" value="1"/>
</dbReference>
<dbReference type="InterPro" id="IPR020845">
    <property type="entry name" value="AMP-binding_CS"/>
</dbReference>